<dbReference type="Proteomes" id="UP001329313">
    <property type="component" value="Chromosome"/>
</dbReference>
<feature type="transmembrane region" description="Helical" evidence="1">
    <location>
        <begin position="83"/>
        <end position="107"/>
    </location>
</feature>
<keyword evidence="1" id="KW-1133">Transmembrane helix</keyword>
<feature type="transmembrane region" description="Helical" evidence="1">
    <location>
        <begin position="52"/>
        <end position="77"/>
    </location>
</feature>
<keyword evidence="1" id="KW-0472">Membrane</keyword>
<gene>
    <name evidence="2" type="ORF">RYJ27_12315</name>
</gene>
<evidence type="ECO:0000313" key="3">
    <source>
        <dbReference type="Proteomes" id="UP001329313"/>
    </source>
</evidence>
<dbReference type="Pfam" id="PF07332">
    <property type="entry name" value="Phage_holin_3_6"/>
    <property type="match status" value="1"/>
</dbReference>
<sequence length="136" mass="14587">MAGPRGTRDRADDSLLTLVGEVPELVRNLVVAEVDAARSWVSKTAKDYGIGAGWFVAALVVVFWSVPVFGTAAIAGLATVWPVWLSALVIGAAMLLVVAVLVLLGLARFRRASQRENPLTAAKEDIGIVREVRDEY</sequence>
<evidence type="ECO:0000256" key="1">
    <source>
        <dbReference type="SAM" id="Phobius"/>
    </source>
</evidence>
<dbReference type="RefSeq" id="WP_330170586.1">
    <property type="nucleotide sequence ID" value="NZ_CP137080.1"/>
</dbReference>
<reference evidence="2 3" key="1">
    <citation type="submission" date="2023-10" db="EMBL/GenBank/DDBJ databases">
        <title>Y20.</title>
        <authorList>
            <person name="Zhang G."/>
            <person name="Ding Y."/>
        </authorList>
    </citation>
    <scope>NUCLEOTIDE SEQUENCE [LARGE SCALE GENOMIC DNA]</scope>
    <source>
        <strain evidence="2 3">Y20</strain>
    </source>
</reference>
<keyword evidence="1" id="KW-0812">Transmembrane</keyword>
<keyword evidence="3" id="KW-1185">Reference proteome</keyword>
<dbReference type="KEGG" id="mliy:RYJ27_12315"/>
<evidence type="ECO:0000313" key="2">
    <source>
        <dbReference type="EMBL" id="WOQ69463.1"/>
    </source>
</evidence>
<dbReference type="InterPro" id="IPR009937">
    <property type="entry name" value="Phage_holin_3_6"/>
</dbReference>
<name>A0AAU0MGU4_9MICO</name>
<protein>
    <submittedName>
        <fullName evidence="2">Phage holin family protein</fullName>
    </submittedName>
</protein>
<organism evidence="2 3">
    <name type="scientific">Microbacterium limosum</name>
    <dbReference type="NCBI Taxonomy" id="3079935"/>
    <lineage>
        <taxon>Bacteria</taxon>
        <taxon>Bacillati</taxon>
        <taxon>Actinomycetota</taxon>
        <taxon>Actinomycetes</taxon>
        <taxon>Micrococcales</taxon>
        <taxon>Microbacteriaceae</taxon>
        <taxon>Microbacterium</taxon>
    </lineage>
</organism>
<dbReference type="EMBL" id="CP137080">
    <property type="protein sequence ID" value="WOQ69463.1"/>
    <property type="molecule type" value="Genomic_DNA"/>
</dbReference>
<accession>A0AAU0MGU4</accession>
<proteinExistence type="predicted"/>
<dbReference type="AlphaFoldDB" id="A0AAU0MGU4"/>